<reference evidence="2" key="1">
    <citation type="submission" date="2018-07" db="EMBL/GenBank/DDBJ databases">
        <authorList>
            <person name="Kim H."/>
        </authorList>
    </citation>
    <scope>NUCLEOTIDE SEQUENCE [LARGE SCALE GENOMIC DNA]</scope>
    <source>
        <strain evidence="2">F02</strain>
    </source>
</reference>
<dbReference type="RefSeq" id="WP_114563837.1">
    <property type="nucleotide sequence ID" value="NZ_CP031124.1"/>
</dbReference>
<dbReference type="EMBL" id="CP031124">
    <property type="protein sequence ID" value="AXF86796.1"/>
    <property type="molecule type" value="Genomic_DNA"/>
</dbReference>
<evidence type="ECO:0000313" key="1">
    <source>
        <dbReference type="EMBL" id="AXF86796.1"/>
    </source>
</evidence>
<organism evidence="1 2">
    <name type="scientific">Ephemeroptericola cinctiostellae</name>
    <dbReference type="NCBI Taxonomy" id="2268024"/>
    <lineage>
        <taxon>Bacteria</taxon>
        <taxon>Pseudomonadati</taxon>
        <taxon>Pseudomonadota</taxon>
        <taxon>Betaproteobacteria</taxon>
        <taxon>Burkholderiales</taxon>
        <taxon>Burkholderiaceae</taxon>
        <taxon>Ephemeroptericola</taxon>
    </lineage>
</organism>
<name>A0A345DEK8_9BURK</name>
<gene>
    <name evidence="1" type="ORF">DTO96_102552</name>
</gene>
<dbReference type="AlphaFoldDB" id="A0A345DEK8"/>
<dbReference type="Proteomes" id="UP000252182">
    <property type="component" value="Chromosome"/>
</dbReference>
<protein>
    <submittedName>
        <fullName evidence="1">Uncharacterized protein</fullName>
    </submittedName>
</protein>
<sequence>MKTKNVKPRRNKPYTPRHVVNYFIRLNNSLSPMIEWLSEVVRTNESIVNRRGDYVIVIGGGYLKAWEGMETLTDIADHYHARGFKTVGTDAIERLKKFAKAGMPLPPADVQAALDQTLQLRDALLRTGAASIKRIIDDTHTRVLLQMVQDNKDKEAA</sequence>
<accession>A0A345DEK8</accession>
<dbReference type="KEGG" id="hyf:DTO96_102552"/>
<keyword evidence="2" id="KW-1185">Reference proteome</keyword>
<evidence type="ECO:0000313" key="2">
    <source>
        <dbReference type="Proteomes" id="UP000252182"/>
    </source>
</evidence>
<proteinExistence type="predicted"/>